<name>A0A165IUF8_9BASI</name>
<reference evidence="1 2" key="1">
    <citation type="journal article" date="2016" name="Mol. Biol. Evol.">
        <title>Comparative Genomics of Early-Diverging Mushroom-Forming Fungi Provides Insights into the Origins of Lignocellulose Decay Capabilities.</title>
        <authorList>
            <person name="Nagy L.G."/>
            <person name="Riley R."/>
            <person name="Tritt A."/>
            <person name="Adam C."/>
            <person name="Daum C."/>
            <person name="Floudas D."/>
            <person name="Sun H."/>
            <person name="Yadav J.S."/>
            <person name="Pangilinan J."/>
            <person name="Larsson K.H."/>
            <person name="Matsuura K."/>
            <person name="Barry K."/>
            <person name="Labutti K."/>
            <person name="Kuo R."/>
            <person name="Ohm R.A."/>
            <person name="Bhattacharya S.S."/>
            <person name="Shirouzu T."/>
            <person name="Yoshinaga Y."/>
            <person name="Martin F.M."/>
            <person name="Grigoriev I.V."/>
            <person name="Hibbett D.S."/>
        </authorList>
    </citation>
    <scope>NUCLEOTIDE SEQUENCE [LARGE SCALE GENOMIC DNA]</scope>
    <source>
        <strain evidence="1 2">HHB12733</strain>
    </source>
</reference>
<proteinExistence type="predicted"/>
<gene>
    <name evidence="1" type="ORF">CALCODRAFT_57161</name>
</gene>
<organism evidence="1 2">
    <name type="scientific">Calocera cornea HHB12733</name>
    <dbReference type="NCBI Taxonomy" id="1353952"/>
    <lineage>
        <taxon>Eukaryota</taxon>
        <taxon>Fungi</taxon>
        <taxon>Dikarya</taxon>
        <taxon>Basidiomycota</taxon>
        <taxon>Agaricomycotina</taxon>
        <taxon>Dacrymycetes</taxon>
        <taxon>Dacrymycetales</taxon>
        <taxon>Dacrymycetaceae</taxon>
        <taxon>Calocera</taxon>
    </lineage>
</organism>
<keyword evidence="2" id="KW-1185">Reference proteome</keyword>
<evidence type="ECO:0000313" key="1">
    <source>
        <dbReference type="EMBL" id="KZT60994.1"/>
    </source>
</evidence>
<dbReference type="PROSITE" id="PS51257">
    <property type="entry name" value="PROKAR_LIPOPROTEIN"/>
    <property type="match status" value="1"/>
</dbReference>
<dbReference type="Proteomes" id="UP000076842">
    <property type="component" value="Unassembled WGS sequence"/>
</dbReference>
<dbReference type="AlphaFoldDB" id="A0A165IUF8"/>
<dbReference type="EMBL" id="KV423926">
    <property type="protein sequence ID" value="KZT60994.1"/>
    <property type="molecule type" value="Genomic_DNA"/>
</dbReference>
<dbReference type="InParanoid" id="A0A165IUF8"/>
<evidence type="ECO:0000313" key="2">
    <source>
        <dbReference type="Proteomes" id="UP000076842"/>
    </source>
</evidence>
<protein>
    <submittedName>
        <fullName evidence="1">Uncharacterized protein</fullName>
    </submittedName>
</protein>
<accession>A0A165IUF8</accession>
<sequence length="149" mass="16009">MTARRAGKAESEHPSKAYALPTLFASIACDAPATETGRLTTLLSRAPISGGTVGLSRAKDEHPVQVMRETRRRCGLLQRLRAATIRPMHDRRGGEDIAEGMMTRGVRGDEARAMGGGVGQAVPYPLQSLAPLHRFVKISSSHHCEACPP</sequence>